<evidence type="ECO:0000259" key="5">
    <source>
        <dbReference type="Pfam" id="PF01258"/>
    </source>
</evidence>
<dbReference type="PROSITE" id="PS01102">
    <property type="entry name" value="ZF_DKSA_1"/>
    <property type="match status" value="1"/>
</dbReference>
<proteinExistence type="predicted"/>
<keyword evidence="1" id="KW-0479">Metal-binding</keyword>
<name>A0A0B2BVV8_9ACTN</name>
<sequence length="110" mass="11860">MTDAVERIAGRLTRVEDLLAALRRDHADLVSAAEGDNGDDEHDPEGATLAWEREHTAALIARSEAEREALRSALGRARDGSYGRCERCGSAIPTERLEVRPSATTCVACA</sequence>
<dbReference type="GO" id="GO:0008270">
    <property type="term" value="F:zinc ion binding"/>
    <property type="evidence" value="ECO:0007669"/>
    <property type="project" value="UniProtKB-KW"/>
</dbReference>
<evidence type="ECO:0000313" key="7">
    <source>
        <dbReference type="Proteomes" id="UP000230842"/>
    </source>
</evidence>
<dbReference type="OrthoDB" id="1121111at2"/>
<feature type="domain" description="Zinc finger DksA/TraR C4-type" evidence="5">
    <location>
        <begin position="80"/>
        <end position="110"/>
    </location>
</feature>
<feature type="zinc finger region" description="dksA C4-type" evidence="4">
    <location>
        <begin position="85"/>
        <end position="109"/>
    </location>
</feature>
<dbReference type="SUPFAM" id="SSF57716">
    <property type="entry name" value="Glucocorticoid receptor-like (DNA-binding domain)"/>
    <property type="match status" value="1"/>
</dbReference>
<accession>A0A0B2BVV8</accession>
<organism evidence="6 7">
    <name type="scientific">Mumia flava</name>
    <dbReference type="NCBI Taxonomy" id="1348852"/>
    <lineage>
        <taxon>Bacteria</taxon>
        <taxon>Bacillati</taxon>
        <taxon>Actinomycetota</taxon>
        <taxon>Actinomycetes</taxon>
        <taxon>Propionibacteriales</taxon>
        <taxon>Nocardioidaceae</taxon>
        <taxon>Mumia</taxon>
    </lineage>
</organism>
<dbReference type="Proteomes" id="UP000230842">
    <property type="component" value="Unassembled WGS sequence"/>
</dbReference>
<protein>
    <submittedName>
        <fullName evidence="6">DksA/TraR C4-type zinc finger protein</fullName>
    </submittedName>
</protein>
<comment type="caution">
    <text evidence="6">The sequence shown here is derived from an EMBL/GenBank/DDBJ whole genome shotgun (WGS) entry which is preliminary data.</text>
</comment>
<keyword evidence="2" id="KW-0863">Zinc-finger</keyword>
<keyword evidence="3" id="KW-0862">Zinc</keyword>
<dbReference type="RefSeq" id="WP_039339466.1">
    <property type="nucleotide sequence ID" value="NZ_PGEZ01000004.1"/>
</dbReference>
<evidence type="ECO:0000313" key="6">
    <source>
        <dbReference type="EMBL" id="PJJ48188.1"/>
    </source>
</evidence>
<evidence type="ECO:0000256" key="2">
    <source>
        <dbReference type="ARBA" id="ARBA00022771"/>
    </source>
</evidence>
<evidence type="ECO:0000256" key="1">
    <source>
        <dbReference type="ARBA" id="ARBA00022723"/>
    </source>
</evidence>
<reference evidence="6 7" key="1">
    <citation type="submission" date="2017-11" db="EMBL/GenBank/DDBJ databases">
        <title>Genomic Encyclopedia of Archaeal and Bacterial Type Strains, Phase II (KMG-II): From Individual Species to Whole Genera.</title>
        <authorList>
            <person name="Goeker M."/>
        </authorList>
    </citation>
    <scope>NUCLEOTIDE SEQUENCE [LARGE SCALE GENOMIC DNA]</scope>
    <source>
        <strain evidence="6 7">DSM 27763</strain>
    </source>
</reference>
<evidence type="ECO:0000256" key="4">
    <source>
        <dbReference type="PROSITE-ProRule" id="PRU00510"/>
    </source>
</evidence>
<dbReference type="AlphaFoldDB" id="A0A0B2BVV8"/>
<dbReference type="Pfam" id="PF01258">
    <property type="entry name" value="zf-dskA_traR"/>
    <property type="match status" value="1"/>
</dbReference>
<keyword evidence="7" id="KW-1185">Reference proteome</keyword>
<dbReference type="InterPro" id="IPR020458">
    <property type="entry name" value="Znf_DskA_TraR_CS"/>
</dbReference>
<dbReference type="PANTHER" id="PTHR33823:SF4">
    <property type="entry name" value="GENERAL STRESS PROTEIN 16O"/>
    <property type="match status" value="1"/>
</dbReference>
<dbReference type="PROSITE" id="PS51128">
    <property type="entry name" value="ZF_DKSA_2"/>
    <property type="match status" value="1"/>
</dbReference>
<dbReference type="PANTHER" id="PTHR33823">
    <property type="entry name" value="RNA POLYMERASE-BINDING TRANSCRIPTION FACTOR DKSA-RELATED"/>
    <property type="match status" value="1"/>
</dbReference>
<gene>
    <name evidence="6" type="ORF">CLV56_4064</name>
</gene>
<dbReference type="EMBL" id="PGEZ01000004">
    <property type="protein sequence ID" value="PJJ48188.1"/>
    <property type="molecule type" value="Genomic_DNA"/>
</dbReference>
<dbReference type="InterPro" id="IPR000962">
    <property type="entry name" value="Znf_DskA_TraR"/>
</dbReference>
<dbReference type="Gene3D" id="1.20.120.910">
    <property type="entry name" value="DksA, coiled-coil domain"/>
    <property type="match status" value="1"/>
</dbReference>
<evidence type="ECO:0000256" key="3">
    <source>
        <dbReference type="ARBA" id="ARBA00022833"/>
    </source>
</evidence>